<evidence type="ECO:0000313" key="2">
    <source>
        <dbReference type="Proteomes" id="UP001338125"/>
    </source>
</evidence>
<reference evidence="1 2" key="1">
    <citation type="submission" date="2024-01" db="EMBL/GenBank/DDBJ databases">
        <title>Complete genome of Cladobotryum mycophilum ATHUM6906.</title>
        <authorList>
            <person name="Christinaki A.C."/>
            <person name="Myridakis A.I."/>
            <person name="Kouvelis V.N."/>
        </authorList>
    </citation>
    <scope>NUCLEOTIDE SEQUENCE [LARGE SCALE GENOMIC DNA]</scope>
    <source>
        <strain evidence="1 2">ATHUM6906</strain>
    </source>
</reference>
<organism evidence="1 2">
    <name type="scientific">Cladobotryum mycophilum</name>
    <dbReference type="NCBI Taxonomy" id="491253"/>
    <lineage>
        <taxon>Eukaryota</taxon>
        <taxon>Fungi</taxon>
        <taxon>Dikarya</taxon>
        <taxon>Ascomycota</taxon>
        <taxon>Pezizomycotina</taxon>
        <taxon>Sordariomycetes</taxon>
        <taxon>Hypocreomycetidae</taxon>
        <taxon>Hypocreales</taxon>
        <taxon>Hypocreaceae</taxon>
        <taxon>Cladobotryum</taxon>
    </lineage>
</organism>
<name>A0ABR0SXB8_9HYPO</name>
<dbReference type="EMBL" id="JAVFKD010000002">
    <property type="protein sequence ID" value="KAK5996542.1"/>
    <property type="molecule type" value="Genomic_DNA"/>
</dbReference>
<comment type="caution">
    <text evidence="1">The sequence shown here is derived from an EMBL/GenBank/DDBJ whole genome shotgun (WGS) entry which is preliminary data.</text>
</comment>
<sequence>MPRSQPARLQPSLHDVLSRHFIEDLSPRPKHIFFVPKGNFKQISNITAKEENGFYKFYASGALWIEDKGFVSGQLLGPDDNRALFTVHWLT</sequence>
<dbReference type="Proteomes" id="UP001338125">
    <property type="component" value="Unassembled WGS sequence"/>
</dbReference>
<protein>
    <submittedName>
        <fullName evidence="1">Uncharacterized protein</fullName>
    </submittedName>
</protein>
<dbReference type="Gene3D" id="2.80.10.50">
    <property type="match status" value="1"/>
</dbReference>
<keyword evidence="2" id="KW-1185">Reference proteome</keyword>
<gene>
    <name evidence="1" type="ORF">PT974_01877</name>
</gene>
<proteinExistence type="predicted"/>
<evidence type="ECO:0000313" key="1">
    <source>
        <dbReference type="EMBL" id="KAK5996542.1"/>
    </source>
</evidence>
<accession>A0ABR0SXB8</accession>